<gene>
    <name evidence="13" type="ORF">EPA93_00255</name>
</gene>
<protein>
    <recommendedName>
        <fullName evidence="3 12">Beta-glucosidase</fullName>
        <ecNumber evidence="3 12">3.2.1.21</ecNumber>
    </recommendedName>
</protein>
<feature type="binding site" evidence="10">
    <location>
        <position position="298"/>
    </location>
    <ligand>
        <name>substrate</name>
    </ligand>
</feature>
<evidence type="ECO:0000313" key="14">
    <source>
        <dbReference type="Proteomes" id="UP000290365"/>
    </source>
</evidence>
<reference evidence="13 14" key="1">
    <citation type="submission" date="2019-01" db="EMBL/GenBank/DDBJ databases">
        <title>Ktedonosporobacter rubrisoli SCAWS-G2.</title>
        <authorList>
            <person name="Huang Y."/>
            <person name="Yan B."/>
        </authorList>
    </citation>
    <scope>NUCLEOTIDE SEQUENCE [LARGE SCALE GENOMIC DNA]</scope>
    <source>
        <strain evidence="13 14">SCAWS-G2</strain>
    </source>
</reference>
<proteinExistence type="inferred from homology"/>
<dbReference type="NCBIfam" id="TIGR03356">
    <property type="entry name" value="BGL"/>
    <property type="match status" value="1"/>
</dbReference>
<feature type="active site" description="Nucleophile" evidence="9 11">
    <location>
        <position position="355"/>
    </location>
</feature>
<dbReference type="RefSeq" id="WP_129885108.1">
    <property type="nucleotide sequence ID" value="NZ_CP035758.1"/>
</dbReference>
<evidence type="ECO:0000256" key="5">
    <source>
        <dbReference type="ARBA" id="ARBA00023001"/>
    </source>
</evidence>
<dbReference type="AlphaFoldDB" id="A0A4P6JHK9"/>
<keyword evidence="4 12" id="KW-0378">Hydrolase</keyword>
<evidence type="ECO:0000256" key="2">
    <source>
        <dbReference type="ARBA" id="ARBA00010838"/>
    </source>
</evidence>
<comment type="catalytic activity">
    <reaction evidence="1 12">
        <text>Hydrolysis of terminal, non-reducing beta-D-glucosyl residues with release of beta-D-glucose.</text>
        <dbReference type="EC" id="3.2.1.21"/>
    </reaction>
</comment>
<dbReference type="EMBL" id="CP035758">
    <property type="protein sequence ID" value="QBD74509.1"/>
    <property type="molecule type" value="Genomic_DNA"/>
</dbReference>
<feature type="binding site" evidence="10">
    <location>
        <begin position="409"/>
        <end position="410"/>
    </location>
    <ligand>
        <name>substrate</name>
    </ligand>
</feature>
<dbReference type="GO" id="GO:0005829">
    <property type="term" value="C:cytosol"/>
    <property type="evidence" value="ECO:0007669"/>
    <property type="project" value="TreeGrafter"/>
</dbReference>
<evidence type="ECO:0000256" key="8">
    <source>
        <dbReference type="ARBA" id="ARBA00023326"/>
    </source>
</evidence>
<dbReference type="SUPFAM" id="SSF51445">
    <property type="entry name" value="(Trans)glycosidases"/>
    <property type="match status" value="1"/>
</dbReference>
<evidence type="ECO:0000256" key="11">
    <source>
        <dbReference type="PROSITE-ProRule" id="PRU10055"/>
    </source>
</evidence>
<dbReference type="GO" id="GO:0030245">
    <property type="term" value="P:cellulose catabolic process"/>
    <property type="evidence" value="ECO:0007669"/>
    <property type="project" value="UniProtKB-KW"/>
</dbReference>
<dbReference type="InterPro" id="IPR017853">
    <property type="entry name" value="GH"/>
</dbReference>
<evidence type="ECO:0000256" key="3">
    <source>
        <dbReference type="ARBA" id="ARBA00012744"/>
    </source>
</evidence>
<keyword evidence="6" id="KW-0119">Carbohydrate metabolism</keyword>
<dbReference type="PANTHER" id="PTHR10353:SF36">
    <property type="entry name" value="LP05116P"/>
    <property type="match status" value="1"/>
</dbReference>
<dbReference type="GO" id="GO:0008422">
    <property type="term" value="F:beta-glucosidase activity"/>
    <property type="evidence" value="ECO:0007669"/>
    <property type="project" value="UniProtKB-EC"/>
</dbReference>
<dbReference type="Proteomes" id="UP000290365">
    <property type="component" value="Chromosome"/>
</dbReference>
<dbReference type="InterPro" id="IPR001360">
    <property type="entry name" value="Glyco_hydro_1"/>
</dbReference>
<accession>A0A4P6JHK9</accession>
<dbReference type="PROSITE" id="PS00572">
    <property type="entry name" value="GLYCOSYL_HYDROL_F1_1"/>
    <property type="match status" value="1"/>
</dbReference>
<feature type="binding site" evidence="10">
    <location>
        <position position="22"/>
    </location>
    <ligand>
        <name>substrate</name>
    </ligand>
</feature>
<dbReference type="OrthoDB" id="9765195at2"/>
<feature type="active site" description="Proton donor" evidence="9">
    <location>
        <position position="169"/>
    </location>
</feature>
<dbReference type="EC" id="3.2.1.21" evidence="3 12"/>
<dbReference type="InterPro" id="IPR017736">
    <property type="entry name" value="Glyco_hydro_1_beta-glucosidase"/>
</dbReference>
<feature type="binding site" evidence="10">
    <location>
        <position position="123"/>
    </location>
    <ligand>
        <name>substrate</name>
    </ligand>
</feature>
<evidence type="ECO:0000256" key="7">
    <source>
        <dbReference type="ARBA" id="ARBA00023295"/>
    </source>
</evidence>
<keyword evidence="7 12" id="KW-0326">Glycosidase</keyword>
<dbReference type="InterPro" id="IPR033132">
    <property type="entry name" value="GH_1_N_CS"/>
</dbReference>
<evidence type="ECO:0000313" key="13">
    <source>
        <dbReference type="EMBL" id="QBD74509.1"/>
    </source>
</evidence>
<comment type="similarity">
    <text evidence="2 12">Belongs to the glycosyl hydrolase 1 family.</text>
</comment>
<dbReference type="Gene3D" id="3.20.20.80">
    <property type="entry name" value="Glycosidases"/>
    <property type="match status" value="1"/>
</dbReference>
<dbReference type="KEGG" id="kbs:EPA93_00255"/>
<dbReference type="FunFam" id="3.20.20.80:FF:000004">
    <property type="entry name" value="Beta-glucosidase 6-phospho-beta-glucosidase"/>
    <property type="match status" value="1"/>
</dbReference>
<evidence type="ECO:0000256" key="6">
    <source>
        <dbReference type="ARBA" id="ARBA00023277"/>
    </source>
</evidence>
<evidence type="ECO:0000256" key="1">
    <source>
        <dbReference type="ARBA" id="ARBA00000448"/>
    </source>
</evidence>
<feature type="binding site" evidence="10">
    <location>
        <position position="402"/>
    </location>
    <ligand>
        <name>substrate</name>
    </ligand>
</feature>
<evidence type="ECO:0000256" key="10">
    <source>
        <dbReference type="PIRSR" id="PIRSR617736-2"/>
    </source>
</evidence>
<evidence type="ECO:0000256" key="4">
    <source>
        <dbReference type="ARBA" id="ARBA00022801"/>
    </source>
</evidence>
<dbReference type="PROSITE" id="PS00653">
    <property type="entry name" value="GLYCOSYL_HYDROL_F1_2"/>
    <property type="match status" value="1"/>
</dbReference>
<keyword evidence="14" id="KW-1185">Reference proteome</keyword>
<feature type="binding site" evidence="10">
    <location>
        <position position="168"/>
    </location>
    <ligand>
        <name>substrate</name>
    </ligand>
</feature>
<organism evidence="13 14">
    <name type="scientific">Ktedonosporobacter rubrisoli</name>
    <dbReference type="NCBI Taxonomy" id="2509675"/>
    <lineage>
        <taxon>Bacteria</taxon>
        <taxon>Bacillati</taxon>
        <taxon>Chloroflexota</taxon>
        <taxon>Ktedonobacteria</taxon>
        <taxon>Ktedonobacterales</taxon>
        <taxon>Ktedonosporobacteraceae</taxon>
        <taxon>Ktedonosporobacter</taxon>
    </lineage>
</organism>
<name>A0A4P6JHK9_KTERU</name>
<dbReference type="Pfam" id="PF00232">
    <property type="entry name" value="Glyco_hydro_1"/>
    <property type="match status" value="1"/>
</dbReference>
<dbReference type="PANTHER" id="PTHR10353">
    <property type="entry name" value="GLYCOSYL HYDROLASE"/>
    <property type="match status" value="1"/>
</dbReference>
<keyword evidence="8" id="KW-0624">Polysaccharide degradation</keyword>
<dbReference type="PRINTS" id="PR00131">
    <property type="entry name" value="GLHYDRLASE1"/>
</dbReference>
<sequence length="447" mass="50856">MTSEVGRFPGNFIWGAATAAYQIEGAIDEDGKGKSIWDIFSHTPGKIEHGDTGDIACDHYHRWQEDIALMRQLHLDAYRFSIAWPRILPRGRGAVNQAGLDFYSRLVDGLLEAGITPFVTLYHWDLPQALQDEGDGWQRRGIIEDFVQYTDIVTRRLGDRVKQWTTFNEPCVFTWGGYVFGEDAPGWRKSPRAALTALHHVFLAHGAAAQVIRTNVADSQVGIVLDINVAEPASAASEDIAAAYRFDGYQNRWFLDALLRGEYPSDMLELFASELPEIRAGDMQQMCVPLDYLGINTYRRSVIAQGNELAPVNYRRVQPPGEYTHIGWEVYPKGIYDILKYVHKGYKPAKLYITENGAAFIDEVSADGRIHDERRVAYLREYLSYVQRAMSEGVPVAGYFVWSLMDNFEWAVGRDKRFGIIYVDYPTQQRIIKDSGYFYAQLIAHNR</sequence>
<evidence type="ECO:0000256" key="9">
    <source>
        <dbReference type="PIRSR" id="PIRSR617736-1"/>
    </source>
</evidence>
<keyword evidence="5" id="KW-0136">Cellulose degradation</keyword>
<dbReference type="InterPro" id="IPR018120">
    <property type="entry name" value="Glyco_hydro_1_AS"/>
</dbReference>
<evidence type="ECO:0000256" key="12">
    <source>
        <dbReference type="RuleBase" id="RU361175"/>
    </source>
</evidence>